<name>X1B9L7_9ZZZZ</name>
<protein>
    <submittedName>
        <fullName evidence="2">Uncharacterized protein</fullName>
    </submittedName>
</protein>
<accession>X1B9L7</accession>
<dbReference type="PROSITE" id="PS51257">
    <property type="entry name" value="PROKAR_LIPOPROTEIN"/>
    <property type="match status" value="1"/>
</dbReference>
<evidence type="ECO:0000313" key="2">
    <source>
        <dbReference type="EMBL" id="GAG92489.1"/>
    </source>
</evidence>
<dbReference type="EMBL" id="BART01022118">
    <property type="protein sequence ID" value="GAG92489.1"/>
    <property type="molecule type" value="Genomic_DNA"/>
</dbReference>
<gene>
    <name evidence="2" type="ORF">S01H4_40583</name>
</gene>
<organism evidence="2">
    <name type="scientific">marine sediment metagenome</name>
    <dbReference type="NCBI Taxonomy" id="412755"/>
    <lineage>
        <taxon>unclassified sequences</taxon>
        <taxon>metagenomes</taxon>
        <taxon>ecological metagenomes</taxon>
    </lineage>
</organism>
<comment type="caution">
    <text evidence="2">The sequence shown here is derived from an EMBL/GenBank/DDBJ whole genome shotgun (WGS) entry which is preliminary data.</text>
</comment>
<sequence>MERDALLVHLVFIFACLAIILLPIGIGIGVELFILVILYSLLIVIVGLLRGYKEWIYIWGFVFLISFFQIWPDWFLSAELNILVFPEDGLFKIGTVSD</sequence>
<reference evidence="2" key="1">
    <citation type="journal article" date="2014" name="Front. Microbiol.">
        <title>High frequency of phylogenetically diverse reductive dehalogenase-homologous genes in deep subseafloor sedimentary metagenomes.</title>
        <authorList>
            <person name="Kawai M."/>
            <person name="Futagami T."/>
            <person name="Toyoda A."/>
            <person name="Takaki Y."/>
            <person name="Nishi S."/>
            <person name="Hori S."/>
            <person name="Arai W."/>
            <person name="Tsubouchi T."/>
            <person name="Morono Y."/>
            <person name="Uchiyama I."/>
            <person name="Ito T."/>
            <person name="Fujiyama A."/>
            <person name="Inagaki F."/>
            <person name="Takami H."/>
        </authorList>
    </citation>
    <scope>NUCLEOTIDE SEQUENCE</scope>
    <source>
        <strain evidence="2">Expedition CK06-06</strain>
    </source>
</reference>
<keyword evidence="1" id="KW-0812">Transmembrane</keyword>
<evidence type="ECO:0000256" key="1">
    <source>
        <dbReference type="SAM" id="Phobius"/>
    </source>
</evidence>
<keyword evidence="1" id="KW-1133">Transmembrane helix</keyword>
<feature type="non-terminal residue" evidence="2">
    <location>
        <position position="98"/>
    </location>
</feature>
<proteinExistence type="predicted"/>
<keyword evidence="1" id="KW-0472">Membrane</keyword>
<feature type="transmembrane region" description="Helical" evidence="1">
    <location>
        <begin position="32"/>
        <end position="49"/>
    </location>
</feature>
<feature type="transmembrane region" description="Helical" evidence="1">
    <location>
        <begin position="56"/>
        <end position="76"/>
    </location>
</feature>
<feature type="transmembrane region" description="Helical" evidence="1">
    <location>
        <begin position="7"/>
        <end position="26"/>
    </location>
</feature>
<dbReference type="AlphaFoldDB" id="X1B9L7"/>